<evidence type="ECO:0000313" key="4">
    <source>
        <dbReference type="EMBL" id="CAD7056212.1"/>
    </source>
</evidence>
<feature type="domain" description="DUF6538" evidence="3">
    <location>
        <begin position="33"/>
        <end position="84"/>
    </location>
</feature>
<dbReference type="Pfam" id="PF20172">
    <property type="entry name" value="DUF6538"/>
    <property type="match status" value="1"/>
</dbReference>
<dbReference type="InterPro" id="IPR013762">
    <property type="entry name" value="Integrase-like_cat_sf"/>
</dbReference>
<keyword evidence="5" id="KW-1185">Reference proteome</keyword>
<protein>
    <submittedName>
        <fullName evidence="4">Integrase</fullName>
    </submittedName>
</protein>
<feature type="region of interest" description="Disordered" evidence="2">
    <location>
        <begin position="251"/>
        <end position="275"/>
    </location>
</feature>
<evidence type="ECO:0000313" key="5">
    <source>
        <dbReference type="Proteomes" id="UP000601041"/>
    </source>
</evidence>
<dbReference type="Gene3D" id="1.10.443.10">
    <property type="entry name" value="Intergrase catalytic core"/>
    <property type="match status" value="1"/>
</dbReference>
<accession>A0ABN7K036</accession>
<name>A0ABN7K036_9HYPH</name>
<dbReference type="SUPFAM" id="SSF56349">
    <property type="entry name" value="DNA breaking-rejoining enzymes"/>
    <property type="match status" value="1"/>
</dbReference>
<proteinExistence type="predicted"/>
<reference evidence="4 5" key="1">
    <citation type="submission" date="2020-11" db="EMBL/GenBank/DDBJ databases">
        <authorList>
            <person name="Lassalle F."/>
        </authorList>
    </citation>
    <scope>NUCLEOTIDE SEQUENCE [LARGE SCALE GENOMIC DNA]</scope>
    <source>
        <strain evidence="4 5">AB21</strain>
    </source>
</reference>
<sequence length="673" mass="75719">MPKGDAQAGVGAASTLGPTQGIFVMAVRHEVENLIRRGNIFYWRPRIPAAFIQCPPRSRLSLTLHCSDHRKAQIIGRKLNTRLAELKMQSQETMSKQQLQKLFEHERDRELERLDDISTMAKRNGRGADVMEMELDLEVGWAYQLLAKFGTRSDLSLEGNCPGLAFLLKSEVPASHIEAIGANYRAELSIARSAGFEDGIRRLIYNFDIPDTALNRERAMSKIFEGRAAALLDINDRHELVDRSLSEFKLRSRTDDPSADARSTGKAPKPQGGEQRVVAVSAFEQECEELIANMGKEWEPATARDAMALVRMFKSVLAEHGVEHSGQIEQYHIGRLRQHFNDIPTDWGRSSRMRAMSALELRAEGDRLRKAAEAAGTKAKVGLSSATIRKHFGNLQHFLKHVRGHGFDVADWSFEGLRPKKPKAGLIRLQQYKPSPKDIAPIFASPIYTGSLDCRRGRKKPGRHIFHDALYYLPILFTYLGARRNEFAGLAVEDVEQDENGLVIQLRTNALRRLKNAQSHRTLPVPDELVRLGFLEYHAAIKRLGYEALFPDLFSDRTRNDPGDRFYDTFTPIMQEALGENMWKRSLHALRHGMADTLKQAGVPTEVIDDISGRLSEGSETNTRYTNPAGLPLMRSALTKYPVITATIEPAPLQLLPWVENKQAPPWARKGKA</sequence>
<dbReference type="Proteomes" id="UP000601041">
    <property type="component" value="Unassembled WGS sequence"/>
</dbReference>
<keyword evidence="1" id="KW-0233">DNA recombination</keyword>
<organism evidence="4 5">
    <name type="scientific">Pseudorhizobium halotolerans</name>
    <dbReference type="NCBI Taxonomy" id="1233081"/>
    <lineage>
        <taxon>Bacteria</taxon>
        <taxon>Pseudomonadati</taxon>
        <taxon>Pseudomonadota</taxon>
        <taxon>Alphaproteobacteria</taxon>
        <taxon>Hyphomicrobiales</taxon>
        <taxon>Rhizobiaceae</taxon>
        <taxon>Rhizobium/Agrobacterium group</taxon>
        <taxon>Pseudorhizobium</taxon>
    </lineage>
</organism>
<evidence type="ECO:0000256" key="1">
    <source>
        <dbReference type="ARBA" id="ARBA00023172"/>
    </source>
</evidence>
<comment type="caution">
    <text evidence="4">The sequence shown here is derived from an EMBL/GenBank/DDBJ whole genome shotgun (WGS) entry which is preliminary data.</text>
</comment>
<evidence type="ECO:0000256" key="2">
    <source>
        <dbReference type="SAM" id="MobiDB-lite"/>
    </source>
</evidence>
<gene>
    <name evidence="4" type="ORF">RHAB21_00892</name>
</gene>
<dbReference type="EMBL" id="CABFWE030000016">
    <property type="protein sequence ID" value="CAD7056212.1"/>
    <property type="molecule type" value="Genomic_DNA"/>
</dbReference>
<dbReference type="InterPro" id="IPR011010">
    <property type="entry name" value="DNA_brk_join_enz"/>
</dbReference>
<dbReference type="InterPro" id="IPR046668">
    <property type="entry name" value="DUF6538"/>
</dbReference>
<evidence type="ECO:0000259" key="3">
    <source>
        <dbReference type="Pfam" id="PF20172"/>
    </source>
</evidence>